<reference evidence="1 2" key="2">
    <citation type="journal article" date="2022" name="Mar. Drugs">
        <title>Bioassay-Guided Fractionation Leads to the Detection of Cholic Acid Generated by the Rare Thalassomonas sp.</title>
        <authorList>
            <person name="Pheiffer F."/>
            <person name="Schneider Y.K."/>
            <person name="Hansen E.H."/>
            <person name="Andersen J.H."/>
            <person name="Isaksson J."/>
            <person name="Busche T."/>
            <person name="R C."/>
            <person name="Kalinowski J."/>
            <person name="Zyl L.V."/>
            <person name="Trindade M."/>
        </authorList>
    </citation>
    <scope>NUCLEOTIDE SEQUENCE [LARGE SCALE GENOMIC DNA]</scope>
    <source>
        <strain evidence="1 2">XOM25</strain>
    </source>
</reference>
<sequence>MTKFLYKYMPLREEFFDNFMIRATPVMALNDPFEGFFNEKQIEDADHQQREYYRALGKNVYEKHDGMIEDLMGTVQEDFFDLGILSFTEDHNNPLMWAHYANDHKGVVVEFNLCEPLFDDSIQYLNDKRNRFGKNYLGDVFEFPEKVAYRRQLPSFDRPELSAPDSEHEYHWIKFNREILFTKSEDWIYEKEHRSIVQLHDADSIICQENKYIRKVCSSDKSIEVVTLDNDKIQVIYPKEYEMHEDMGDESIKKEVYFLSKDYSEPAIHLFRLNPDAISRIYFGCKSPCGGLAASIKESGKLKKLDGLYKMEHSKKYYHLDSVKI</sequence>
<dbReference type="EMBL" id="CP059733">
    <property type="protein sequence ID" value="WDE07811.1"/>
    <property type="molecule type" value="Genomic_DNA"/>
</dbReference>
<keyword evidence="2" id="KW-1185">Reference proteome</keyword>
<accession>A0AAE9Z6T5</accession>
<dbReference type="AlphaFoldDB" id="A0AAE9Z6T5"/>
<evidence type="ECO:0000313" key="1">
    <source>
        <dbReference type="EMBL" id="WDE07811.1"/>
    </source>
</evidence>
<gene>
    <name evidence="1" type="ORF">SG34_013555</name>
</gene>
<proteinExistence type="predicted"/>
<name>A0AAE9Z6T5_9GAMM</name>
<organism evidence="1 2">
    <name type="scientific">Thalassomonas viridans</name>
    <dbReference type="NCBI Taxonomy" id="137584"/>
    <lineage>
        <taxon>Bacteria</taxon>
        <taxon>Pseudomonadati</taxon>
        <taxon>Pseudomonadota</taxon>
        <taxon>Gammaproteobacteria</taxon>
        <taxon>Alteromonadales</taxon>
        <taxon>Colwelliaceae</taxon>
        <taxon>Thalassomonas</taxon>
    </lineage>
</organism>
<reference evidence="1 2" key="1">
    <citation type="journal article" date="2015" name="Genome Announc.">
        <title>Draft Genome Sequences of Marine Isolates of Thalassomonas viridans and Thalassomonas actiniarum.</title>
        <authorList>
            <person name="Olonade I."/>
            <person name="van Zyl L.J."/>
            <person name="Trindade M."/>
        </authorList>
    </citation>
    <scope>NUCLEOTIDE SEQUENCE [LARGE SCALE GENOMIC DNA]</scope>
    <source>
        <strain evidence="1 2">XOM25</strain>
    </source>
</reference>
<evidence type="ECO:0000313" key="2">
    <source>
        <dbReference type="Proteomes" id="UP000032352"/>
    </source>
</evidence>
<dbReference type="InterPro" id="IPR021352">
    <property type="entry name" value="DUF2971"/>
</dbReference>
<protein>
    <submittedName>
        <fullName evidence="1">DUF2971 domain-containing protein</fullName>
    </submittedName>
</protein>
<dbReference type="Proteomes" id="UP000032352">
    <property type="component" value="Chromosome"/>
</dbReference>
<dbReference type="KEGG" id="tvd:SG34_013555"/>
<dbReference type="RefSeq" id="WP_044841344.1">
    <property type="nucleotide sequence ID" value="NZ_CP059733.1"/>
</dbReference>
<dbReference type="Pfam" id="PF11185">
    <property type="entry name" value="DUF2971"/>
    <property type="match status" value="1"/>
</dbReference>